<dbReference type="OrthoDB" id="190023at2157"/>
<evidence type="ECO:0000313" key="2">
    <source>
        <dbReference type="Proteomes" id="UP000198531"/>
    </source>
</evidence>
<dbReference type="AlphaFoldDB" id="A0A1I6HGT8"/>
<keyword evidence="2" id="KW-1185">Reference proteome</keyword>
<evidence type="ECO:0000313" key="1">
    <source>
        <dbReference type="EMBL" id="SFR53477.1"/>
    </source>
</evidence>
<name>A0A1I6HGT8_9EURY</name>
<dbReference type="EMBL" id="FOYT01000002">
    <property type="protein sequence ID" value="SFR53477.1"/>
    <property type="molecule type" value="Genomic_DNA"/>
</dbReference>
<proteinExistence type="predicted"/>
<reference evidence="2" key="1">
    <citation type="submission" date="2016-10" db="EMBL/GenBank/DDBJ databases">
        <authorList>
            <person name="Varghese N."/>
            <person name="Submissions S."/>
        </authorList>
    </citation>
    <scope>NUCLEOTIDE SEQUENCE [LARGE SCALE GENOMIC DNA]</scope>
    <source>
        <strain evidence="2">CGMCC 1.7736</strain>
    </source>
</reference>
<organism evidence="1 2">
    <name type="scientific">Halogeometricum rufum</name>
    <dbReference type="NCBI Taxonomy" id="553469"/>
    <lineage>
        <taxon>Archaea</taxon>
        <taxon>Methanobacteriati</taxon>
        <taxon>Methanobacteriota</taxon>
        <taxon>Stenosarchaea group</taxon>
        <taxon>Halobacteria</taxon>
        <taxon>Halobacteriales</taxon>
        <taxon>Haloferacaceae</taxon>
        <taxon>Halogeometricum</taxon>
    </lineage>
</organism>
<gene>
    <name evidence="1" type="ORF">SAMN04487947_2036</name>
</gene>
<dbReference type="RefSeq" id="WP_143105143.1">
    <property type="nucleotide sequence ID" value="NZ_FOYT01000002.1"/>
</dbReference>
<protein>
    <submittedName>
        <fullName evidence="1">Uncharacterized protein</fullName>
    </submittedName>
</protein>
<dbReference type="Proteomes" id="UP000198531">
    <property type="component" value="Unassembled WGS sequence"/>
</dbReference>
<accession>A0A1I6HGT8</accession>
<sequence length="332" mass="37438">MASQTAAMDKLNIVCPECSNQFDKGTIASIDTTDYQSFSSDFSCPRCNKYIHPEDALLKYFSEIPTSEIPGRPVKIGGFASVGTIELDVGKTKEIPLIGGKAFDIGLKLLSETDQPPNQTIRDLDGTTIQWFPGPLLIDDAVIVDIAQSNDGEIAFITSERENYSSTITVAYHYHLYRSTIPQPPWVTLLSEALESYHRGHGLALYTLLFSSFENLLAREITRTLRATGWVDNPIDNFLKKYWTWEERCKGALKVITSKHFPTEYSSIYNDLCQLRETRNDEIIHVDSEDSVAEIGIQELRSSFETILDAMMAIHTLCYEKRQECLYPLGLP</sequence>
<dbReference type="STRING" id="553469.SAMN04487947_2036"/>